<keyword evidence="2" id="KW-1185">Reference proteome</keyword>
<organism evidence="1 2">
    <name type="scientific">Clunio marinus</name>
    <dbReference type="NCBI Taxonomy" id="568069"/>
    <lineage>
        <taxon>Eukaryota</taxon>
        <taxon>Metazoa</taxon>
        <taxon>Ecdysozoa</taxon>
        <taxon>Arthropoda</taxon>
        <taxon>Hexapoda</taxon>
        <taxon>Insecta</taxon>
        <taxon>Pterygota</taxon>
        <taxon>Neoptera</taxon>
        <taxon>Endopterygota</taxon>
        <taxon>Diptera</taxon>
        <taxon>Nematocera</taxon>
        <taxon>Chironomoidea</taxon>
        <taxon>Chironomidae</taxon>
        <taxon>Clunio</taxon>
    </lineage>
</organism>
<reference evidence="1 2" key="1">
    <citation type="submission" date="2015-04" db="EMBL/GenBank/DDBJ databases">
        <authorList>
            <person name="Syromyatnikov M.Y."/>
            <person name="Popov V.N."/>
        </authorList>
    </citation>
    <scope>NUCLEOTIDE SEQUENCE [LARGE SCALE GENOMIC DNA]</scope>
</reference>
<accession>A0A1J1HX56</accession>
<gene>
    <name evidence="1" type="ORF">CLUMA_CG006402</name>
</gene>
<name>A0A1J1HX56_9DIPT</name>
<proteinExistence type="predicted"/>
<dbReference type="Proteomes" id="UP000183832">
    <property type="component" value="Unassembled WGS sequence"/>
</dbReference>
<dbReference type="EMBL" id="CVRI01000035">
    <property type="protein sequence ID" value="CRK92687.1"/>
    <property type="molecule type" value="Genomic_DNA"/>
</dbReference>
<evidence type="ECO:0000313" key="2">
    <source>
        <dbReference type="Proteomes" id="UP000183832"/>
    </source>
</evidence>
<dbReference type="AlphaFoldDB" id="A0A1J1HX56"/>
<sequence length="59" mass="6969">MLIPYLRGFKRAVFAVSDENPNLNPKINRPRKTLGFIHPKVILCDRMEMPHHDIWSINK</sequence>
<protein>
    <submittedName>
        <fullName evidence="1">CLUMA_CG006402, isoform A</fullName>
    </submittedName>
</protein>
<evidence type="ECO:0000313" key="1">
    <source>
        <dbReference type="EMBL" id="CRK92687.1"/>
    </source>
</evidence>